<accession>Q4UBV0</accession>
<dbReference type="GeneID" id="3865293"/>
<evidence type="ECO:0000256" key="1">
    <source>
        <dbReference type="SAM" id="MobiDB-lite"/>
    </source>
</evidence>
<keyword evidence="2" id="KW-1133">Transmembrane helix</keyword>
<evidence type="ECO:0000313" key="4">
    <source>
        <dbReference type="Proteomes" id="UP000001950"/>
    </source>
</evidence>
<dbReference type="InParanoid" id="Q4UBV0"/>
<dbReference type="AlphaFoldDB" id="Q4UBV0"/>
<protein>
    <submittedName>
        <fullName evidence="3">Tpr-related protein family member, putative</fullName>
    </submittedName>
</protein>
<feature type="transmembrane region" description="Helical" evidence="2">
    <location>
        <begin position="212"/>
        <end position="239"/>
    </location>
</feature>
<dbReference type="Proteomes" id="UP000001950">
    <property type="component" value="Chromosome 3"/>
</dbReference>
<keyword evidence="2" id="KW-0472">Membrane</keyword>
<feature type="transmembrane region" description="Helical" evidence="2">
    <location>
        <begin position="12"/>
        <end position="27"/>
    </location>
</feature>
<evidence type="ECO:0000313" key="3">
    <source>
        <dbReference type="EMBL" id="CAI75701.1"/>
    </source>
</evidence>
<name>Q4UBV0_THEAN</name>
<dbReference type="KEGG" id="tan:TA04790"/>
<reference evidence="3 4" key="1">
    <citation type="journal article" date="2005" name="Science">
        <title>Genome of the host-cell transforming parasite Theileria annulata compared with T. parva.</title>
        <authorList>
            <person name="Pain A."/>
            <person name="Renauld H."/>
            <person name="Berriman M."/>
            <person name="Murphy L."/>
            <person name="Yeats C.A."/>
            <person name="Weir W."/>
            <person name="Kerhornou A."/>
            <person name="Aslett M."/>
            <person name="Bishop R."/>
            <person name="Bouchier C."/>
            <person name="Cochet M."/>
            <person name="Coulson R.M.R."/>
            <person name="Cronin A."/>
            <person name="de Villiers E.P."/>
            <person name="Fraser A."/>
            <person name="Fosker N."/>
            <person name="Gardner M."/>
            <person name="Goble A."/>
            <person name="Griffiths-Jones S."/>
            <person name="Harris D.E."/>
            <person name="Katzer F."/>
            <person name="Larke N."/>
            <person name="Lord A."/>
            <person name="Maser P."/>
            <person name="McKellar S."/>
            <person name="Mooney P."/>
            <person name="Morton F."/>
            <person name="Nene V."/>
            <person name="O'Neil S."/>
            <person name="Price C."/>
            <person name="Quail M.A."/>
            <person name="Rabbinowitsch E."/>
            <person name="Rawlings N.D."/>
            <person name="Rutter S."/>
            <person name="Saunders D."/>
            <person name="Seeger K."/>
            <person name="Shah T."/>
            <person name="Squares R."/>
            <person name="Squares S."/>
            <person name="Tivey A."/>
            <person name="Walker A.R."/>
            <person name="Woodward J."/>
            <person name="Dobbelaere D.A.E."/>
            <person name="Langsley G."/>
            <person name="Rajandream M.A."/>
            <person name="McKeever D."/>
            <person name="Shiels B."/>
            <person name="Tait A."/>
            <person name="Barrell B.G."/>
            <person name="Hall N."/>
        </authorList>
    </citation>
    <scope>NUCLEOTIDE SEQUENCE [LARGE SCALE GENOMIC DNA]</scope>
    <source>
        <strain evidence="4">Ankara</strain>
    </source>
</reference>
<sequence length="1204" mass="131506">MKVMIIRSNSKIVLLVILMILLINLLFNKVQEVINILLLNGTFRSTGIYFLLTGMILGNIIEQVYNHTQDTSIGIHGPKLKDAATGLSGLAGTLSSNASSLHSALGSSTDQATIAAKEKVNKLKDAASKADDPSNKGLEQLLNALSSANASQPADIVAKAKDVLAKYNDVVSKYNDVKNDAKANKKPEFNNVKNAFNALQTEFDKIKRIDKFYLIIVPSIVTQWLNFLTYVILLIVYVIGNIVDLFQKLYNGGPVIRAIIEKATDIQTQASSIQSATITTNNKLKNPAEQLKQEATTLNSKKTVENARAFKEKYDKFETAYEAAGSDDQSDVKSDWESLKKIIDGANLTEENKKIKFYSIIVPSIICQWLNFITYVVIFVEQHNNSEYFQATKLNEAAGVDKDKGLLELARELYTQANELHGAMGDDDAPGKQEAENLKTAVGEETENGLANALKALNDALPGDLNLTTLAKAVKDKYGKVKTAYDNLVEQNRLGKYTQSKGQEQYPGVVNEWNVFNNAKNYDVQNTNTVPQLLKDKATELQGKATALSTQAGSGVGTVTNVATNLRDAAATLNEKASTLKDAGLDALSVPATALKDAAKGSGASGDTSLYKTAEALVSGTDYDKAKEVIEAFSKVKDAHENLASHPTYKAKLQEAKGKPPGQPSPPESAEGKVKAVEDQYQLVKISFEALCKALIKHFAGEIATNARDLASGTDKSSEVINSFEVVDSSYNQLDDKSSLKSEFNTVKLIYDGMLNLSKLHKAAGELNTAASGGALTKLRNAANQLVSKITDLRDQGDDKAHTNAKTVVTNFNDVKDKFNKLTANKESVNSQFQALNSAYGHIIIHYPKILQNAAGEEKNQGLRQLAQDLHDKAEALHNAVIDPGGGDAAAKVLQAKAGEDDKTDGTLRKLAKDLYDAVSNLYNAAKATGGDDENTSATFAWVIGSGENKDGLRNALRQLAGNPTSNLQGVRENYYHVKNKFDLVQKQNKKGTYTGAAKAAYDKVVDAMTEFDNVYKPEELLKEAVGELQQALQQLADANILNLHTKAENVKKKFEGFGTGVKSKFELVEKQASAYEAALGNFKTDKYNPLVTDFDNFYKAYRNAVCSPKFYSIIVPSIFSILSDLSPRTKYVYHGKNRIGNGFHGWTTYTDHQGDPNDHTEAGETKPCTDPLGKGTHVPVHAWICHFFDLLIYCLHYRESHRH</sequence>
<feature type="region of interest" description="Disordered" evidence="1">
    <location>
        <begin position="644"/>
        <end position="673"/>
    </location>
</feature>
<dbReference type="RefSeq" id="XP_955177.1">
    <property type="nucleotide sequence ID" value="XM_950084.1"/>
</dbReference>
<evidence type="ECO:0000256" key="2">
    <source>
        <dbReference type="SAM" id="Phobius"/>
    </source>
</evidence>
<keyword evidence="4" id="KW-1185">Reference proteome</keyword>
<proteinExistence type="predicted"/>
<dbReference type="VEuPathDB" id="PiroplasmaDB:TA04790"/>
<dbReference type="EMBL" id="CR940352">
    <property type="protein sequence ID" value="CAI75701.1"/>
    <property type="molecule type" value="Genomic_DNA"/>
</dbReference>
<keyword evidence="2" id="KW-0812">Transmembrane</keyword>
<gene>
    <name evidence="3" type="ORF">TA04790</name>
</gene>
<organism evidence="3 4">
    <name type="scientific">Theileria annulata</name>
    <dbReference type="NCBI Taxonomy" id="5874"/>
    <lineage>
        <taxon>Eukaryota</taxon>
        <taxon>Sar</taxon>
        <taxon>Alveolata</taxon>
        <taxon>Apicomplexa</taxon>
        <taxon>Aconoidasida</taxon>
        <taxon>Piroplasmida</taxon>
        <taxon>Theileriidae</taxon>
        <taxon>Theileria</taxon>
    </lineage>
</organism>